<protein>
    <recommendedName>
        <fullName evidence="9">Lipoprotein signal peptidase</fullName>
        <ecNumber evidence="9">3.4.23.36</ecNumber>
    </recommendedName>
    <alternativeName>
        <fullName evidence="9">Prolipoprotein signal peptidase</fullName>
    </alternativeName>
    <alternativeName>
        <fullName evidence="9">Signal peptidase II</fullName>
        <shortName evidence="9">SPase II</shortName>
    </alternativeName>
</protein>
<dbReference type="InterPro" id="IPR001872">
    <property type="entry name" value="Peptidase_A8"/>
</dbReference>
<gene>
    <name evidence="9" type="primary">lspA</name>
    <name evidence="13" type="ORF">JHU38_02405</name>
</gene>
<dbReference type="InterPro" id="IPR025381">
    <property type="entry name" value="DUF4296"/>
</dbReference>
<evidence type="ECO:0000256" key="6">
    <source>
        <dbReference type="ARBA" id="ARBA00022801"/>
    </source>
</evidence>
<dbReference type="EC" id="3.4.23.36" evidence="9"/>
<dbReference type="Pfam" id="PF01252">
    <property type="entry name" value="Peptidase_A8"/>
    <property type="match status" value="1"/>
</dbReference>
<evidence type="ECO:0000256" key="9">
    <source>
        <dbReference type="HAMAP-Rule" id="MF_00161"/>
    </source>
</evidence>
<evidence type="ECO:0000256" key="5">
    <source>
        <dbReference type="ARBA" id="ARBA00022750"/>
    </source>
</evidence>
<dbReference type="HAMAP" id="MF_00161">
    <property type="entry name" value="LspA"/>
    <property type="match status" value="1"/>
</dbReference>
<evidence type="ECO:0000256" key="3">
    <source>
        <dbReference type="ARBA" id="ARBA00022670"/>
    </source>
</evidence>
<evidence type="ECO:0000313" key="14">
    <source>
        <dbReference type="Proteomes" id="UP000664265"/>
    </source>
</evidence>
<keyword evidence="4 9" id="KW-0812">Transmembrane</keyword>
<feature type="transmembrane region" description="Helical" evidence="9">
    <location>
        <begin position="173"/>
        <end position="198"/>
    </location>
</feature>
<accession>A0ABS3M378</accession>
<feature type="transmembrane region" description="Helical" evidence="9">
    <location>
        <begin position="7"/>
        <end position="28"/>
    </location>
</feature>
<keyword evidence="2 9" id="KW-1003">Cell membrane</keyword>
<evidence type="ECO:0000256" key="4">
    <source>
        <dbReference type="ARBA" id="ARBA00022692"/>
    </source>
</evidence>
<keyword evidence="8 9" id="KW-0472">Membrane</keyword>
<keyword evidence="5 9" id="KW-0064">Aspartyl protease</keyword>
<comment type="function">
    <text evidence="9">This protein specifically catalyzes the removal of signal peptides from prolipoproteins.</text>
</comment>
<dbReference type="PANTHER" id="PTHR33695">
    <property type="entry name" value="LIPOPROTEIN SIGNAL PEPTIDASE"/>
    <property type="match status" value="1"/>
</dbReference>
<keyword evidence="14" id="KW-1185">Reference proteome</keyword>
<comment type="catalytic activity">
    <reaction evidence="9">
        <text>Release of signal peptides from bacterial membrane prolipoproteins. Hydrolyzes -Xaa-Yaa-Zaa-|-(S,diacylglyceryl)Cys-, in which Xaa is hydrophobic (preferably Leu), and Yaa (Ala or Ser) and Zaa (Gly or Ala) have small, neutral side chains.</text>
        <dbReference type="EC" id="3.4.23.36"/>
    </reaction>
</comment>
<proteinExistence type="inferred from homology"/>
<feature type="transmembrane region" description="Helical" evidence="9">
    <location>
        <begin position="98"/>
        <end position="121"/>
    </location>
</feature>
<organism evidence="13 14">
    <name type="scientific">Prevotella illustrans</name>
    <dbReference type="NCBI Taxonomy" id="2800387"/>
    <lineage>
        <taxon>Bacteria</taxon>
        <taxon>Pseudomonadati</taxon>
        <taxon>Bacteroidota</taxon>
        <taxon>Bacteroidia</taxon>
        <taxon>Bacteroidales</taxon>
        <taxon>Prevotellaceae</taxon>
        <taxon>Prevotella</taxon>
    </lineage>
</organism>
<name>A0ABS3M378_9BACT</name>
<comment type="caution">
    <text evidence="13">The sequence shown here is derived from an EMBL/GenBank/DDBJ whole genome shotgun (WGS) entry which is preliminary data.</text>
</comment>
<comment type="subcellular location">
    <subcellularLocation>
        <location evidence="9">Cell membrane</location>
        <topology evidence="9">Multi-pass membrane protein</topology>
    </subcellularLocation>
</comment>
<evidence type="ECO:0000256" key="10">
    <source>
        <dbReference type="RuleBase" id="RU004181"/>
    </source>
</evidence>
<dbReference type="NCBIfam" id="NF011369">
    <property type="entry name" value="PRK14788.1"/>
    <property type="match status" value="1"/>
</dbReference>
<reference evidence="13 14" key="1">
    <citation type="submission" date="2021-01" db="EMBL/GenBank/DDBJ databases">
        <title>Prevotella A2931 sp. nov.</title>
        <authorList>
            <person name="Buhl M."/>
            <person name="Oberhettinger P."/>
        </authorList>
    </citation>
    <scope>NUCLEOTIDE SEQUENCE [LARGE SCALE GENOMIC DNA]</scope>
    <source>
        <strain evidence="13 14">A2931</strain>
    </source>
</reference>
<keyword evidence="13" id="KW-0449">Lipoprotein</keyword>
<sequence length="504" mass="57036">MNKSKKLFSHSVLAFILVFIIVVIDQFIKIEVKTNMHLGDSIHVTDWFYITFIENNGMAYGMTFINKIFLTSMRLVAVVFLIWYMIKLSRTTHRLSYLLCLALITAGAAGNIFDCVFYGQIFTASSPFYISEFTNFGSGYAPLLQGKVVDMFYFPLIVTTWPEWVPFKGGEEFIFFSPVFNFADACISVGVVIMLLFFRHDLESLSEVFHFKKPNIDKLKNIFLLCILVEFVVSCKPGVPSKYIQPGKMEDILYDYHIADGMAQLPDADTTSLMSYRQAVFHKYDITKADFDSSMVYYMRHADLLHAIYQKLSDRMSLEAAGLGATSTNSIILTSTGDTANVWNGDRSIVLSTIKPSNLYNFKFETDTAYHAGDRIMLNFDAQFLFQDGMRDGLGVMVVEFKNDSVATQNVHVSSSSHYSMSISDDRRLGIKQISGFFLLNGNVGVSQNQSTLKLMFIQNIQLIRMHAKRESKPQSSSVPNDSASSKRSQDGGTMTEREIRLEK</sequence>
<feature type="transmembrane region" description="Helical" evidence="9">
    <location>
        <begin position="68"/>
        <end position="86"/>
    </location>
</feature>
<feature type="region of interest" description="Disordered" evidence="11">
    <location>
        <begin position="469"/>
        <end position="504"/>
    </location>
</feature>
<comment type="pathway">
    <text evidence="9">Protein modification; lipoprotein biosynthesis (signal peptide cleavage).</text>
</comment>
<evidence type="ECO:0000256" key="7">
    <source>
        <dbReference type="ARBA" id="ARBA00022989"/>
    </source>
</evidence>
<evidence type="ECO:0000256" key="2">
    <source>
        <dbReference type="ARBA" id="ARBA00022475"/>
    </source>
</evidence>
<dbReference type="PRINTS" id="PR00781">
    <property type="entry name" value="LIPOSIGPTASE"/>
</dbReference>
<dbReference type="EMBL" id="JAERMS010000004">
    <property type="protein sequence ID" value="MBO1362640.1"/>
    <property type="molecule type" value="Genomic_DNA"/>
</dbReference>
<evidence type="ECO:0000256" key="11">
    <source>
        <dbReference type="SAM" id="MobiDB-lite"/>
    </source>
</evidence>
<feature type="active site" evidence="9">
    <location>
        <position position="150"/>
    </location>
</feature>
<dbReference type="Proteomes" id="UP000664265">
    <property type="component" value="Unassembled WGS sequence"/>
</dbReference>
<evidence type="ECO:0000256" key="1">
    <source>
        <dbReference type="ARBA" id="ARBA00006139"/>
    </source>
</evidence>
<keyword evidence="3 9" id="KW-0645">Protease</keyword>
<dbReference type="PANTHER" id="PTHR33695:SF1">
    <property type="entry name" value="LIPOPROTEIN SIGNAL PEPTIDASE"/>
    <property type="match status" value="1"/>
</dbReference>
<feature type="compositionally biased region" description="Polar residues" evidence="11">
    <location>
        <begin position="474"/>
        <end position="493"/>
    </location>
</feature>
<comment type="similarity">
    <text evidence="1 9 10">Belongs to the peptidase A8 family.</text>
</comment>
<keyword evidence="7 9" id="KW-1133">Transmembrane helix</keyword>
<feature type="active site" evidence="9">
    <location>
        <position position="184"/>
    </location>
</feature>
<evidence type="ECO:0000313" key="13">
    <source>
        <dbReference type="EMBL" id="MBO1362640.1"/>
    </source>
</evidence>
<keyword evidence="6 9" id="KW-0378">Hydrolase</keyword>
<evidence type="ECO:0000256" key="8">
    <source>
        <dbReference type="ARBA" id="ARBA00023136"/>
    </source>
</evidence>
<feature type="domain" description="DUF4296" evidence="12">
    <location>
        <begin position="240"/>
        <end position="318"/>
    </location>
</feature>
<evidence type="ECO:0000259" key="12">
    <source>
        <dbReference type="Pfam" id="PF14129"/>
    </source>
</evidence>
<dbReference type="Pfam" id="PF14129">
    <property type="entry name" value="DUF4296"/>
    <property type="match status" value="1"/>
</dbReference>